<protein>
    <recommendedName>
        <fullName evidence="4">Toprim domain-containing protein</fullName>
    </recommendedName>
</protein>
<dbReference type="RefSeq" id="WP_343927070.1">
    <property type="nucleotide sequence ID" value="NZ_BAAAEN010000002.1"/>
</dbReference>
<gene>
    <name evidence="2" type="ORF">GCM10009097_05050</name>
</gene>
<evidence type="ECO:0008006" key="4">
    <source>
        <dbReference type="Google" id="ProtNLM"/>
    </source>
</evidence>
<dbReference type="EMBL" id="BAAAEN010000002">
    <property type="protein sequence ID" value="GAA0492374.1"/>
    <property type="molecule type" value="Genomic_DNA"/>
</dbReference>
<feature type="coiled-coil region" evidence="1">
    <location>
        <begin position="68"/>
        <end position="95"/>
    </location>
</feature>
<keyword evidence="1" id="KW-0175">Coiled coil</keyword>
<keyword evidence="3" id="KW-1185">Reference proteome</keyword>
<sequence>MTFVQFAALHGLVLTQPLNNGRVNRCPTETHPRSRNGAYRYTRDWGWVQDWAQHEAPVLWFAEGATEVTRAAARRDMAEQQRQEARRRAAAAAKAQEIVRACRADRHPYLERKGFPNEEGLIDYDGRLVVPMRDVGNYQRVQSLQWIDAVGGKKFLPGGAAKGGVLVLGATVGETWLCEGYATALSVRSALRYLHRPARVAICFSAGNLAHVAGLLPGRRFVVADNDASGTGARAAESTGLPWVMPPTVGHDANDMHLDAGIPALAALLRDLARPQGATVP</sequence>
<accession>A0ABN1B8A3</accession>
<organism evidence="2 3">
    <name type="scientific">Pigmentiphaga daeguensis</name>
    <dbReference type="NCBI Taxonomy" id="414049"/>
    <lineage>
        <taxon>Bacteria</taxon>
        <taxon>Pseudomonadati</taxon>
        <taxon>Pseudomonadota</taxon>
        <taxon>Betaproteobacteria</taxon>
        <taxon>Burkholderiales</taxon>
        <taxon>Alcaligenaceae</taxon>
        <taxon>Pigmentiphaga</taxon>
    </lineage>
</organism>
<dbReference type="CDD" id="cd01029">
    <property type="entry name" value="TOPRIM_primases"/>
    <property type="match status" value="1"/>
</dbReference>
<name>A0ABN1B8A3_9BURK</name>
<reference evidence="2 3" key="1">
    <citation type="journal article" date="2019" name="Int. J. Syst. Evol. Microbiol.">
        <title>The Global Catalogue of Microorganisms (GCM) 10K type strain sequencing project: providing services to taxonomists for standard genome sequencing and annotation.</title>
        <authorList>
            <consortium name="The Broad Institute Genomics Platform"/>
            <consortium name="The Broad Institute Genome Sequencing Center for Infectious Disease"/>
            <person name="Wu L."/>
            <person name="Ma J."/>
        </authorList>
    </citation>
    <scope>NUCLEOTIDE SEQUENCE [LARGE SCALE GENOMIC DNA]</scope>
    <source>
        <strain evidence="2 3">JCM 14330</strain>
    </source>
</reference>
<dbReference type="Proteomes" id="UP001501706">
    <property type="component" value="Unassembled WGS sequence"/>
</dbReference>
<evidence type="ECO:0000256" key="1">
    <source>
        <dbReference type="SAM" id="Coils"/>
    </source>
</evidence>
<evidence type="ECO:0000313" key="2">
    <source>
        <dbReference type="EMBL" id="GAA0492374.1"/>
    </source>
</evidence>
<evidence type="ECO:0000313" key="3">
    <source>
        <dbReference type="Proteomes" id="UP001501706"/>
    </source>
</evidence>
<dbReference type="InterPro" id="IPR034154">
    <property type="entry name" value="TOPRIM_DnaG/twinkle"/>
</dbReference>
<proteinExistence type="predicted"/>
<comment type="caution">
    <text evidence="2">The sequence shown here is derived from an EMBL/GenBank/DDBJ whole genome shotgun (WGS) entry which is preliminary data.</text>
</comment>